<gene>
    <name evidence="2" type="ORF">J3R75_001477</name>
</gene>
<dbReference type="Proteomes" id="UP001238163">
    <property type="component" value="Unassembled WGS sequence"/>
</dbReference>
<keyword evidence="3" id="KW-1185">Reference proteome</keyword>
<feature type="transmembrane region" description="Helical" evidence="1">
    <location>
        <begin position="533"/>
        <end position="554"/>
    </location>
</feature>
<feature type="transmembrane region" description="Helical" evidence="1">
    <location>
        <begin position="378"/>
        <end position="399"/>
    </location>
</feature>
<dbReference type="InterPro" id="IPR011435">
    <property type="entry name" value="UmpAB"/>
</dbReference>
<keyword evidence="1" id="KW-0472">Membrane</keyword>
<accession>A0AAE3VF82</accession>
<dbReference type="RefSeq" id="WP_307260790.1">
    <property type="nucleotide sequence ID" value="NZ_JAUSVL010000001.1"/>
</dbReference>
<dbReference type="EMBL" id="JAUSVL010000001">
    <property type="protein sequence ID" value="MDQ0289370.1"/>
    <property type="molecule type" value="Genomic_DNA"/>
</dbReference>
<protein>
    <recommendedName>
        <fullName evidence="4">DUF1538 domain-containing protein</fullName>
    </recommendedName>
</protein>
<evidence type="ECO:0000313" key="3">
    <source>
        <dbReference type="Proteomes" id="UP001238163"/>
    </source>
</evidence>
<evidence type="ECO:0000256" key="1">
    <source>
        <dbReference type="SAM" id="Phobius"/>
    </source>
</evidence>
<feature type="transmembrane region" description="Helical" evidence="1">
    <location>
        <begin position="94"/>
        <end position="113"/>
    </location>
</feature>
<feature type="transmembrane region" description="Helical" evidence="1">
    <location>
        <begin position="347"/>
        <end position="366"/>
    </location>
</feature>
<keyword evidence="1" id="KW-1133">Transmembrane helix</keyword>
<dbReference type="AlphaFoldDB" id="A0AAE3VF82"/>
<feature type="transmembrane region" description="Helical" evidence="1">
    <location>
        <begin position="205"/>
        <end position="226"/>
    </location>
</feature>
<feature type="transmembrane region" description="Helical" evidence="1">
    <location>
        <begin position="174"/>
        <end position="193"/>
    </location>
</feature>
<evidence type="ECO:0000313" key="2">
    <source>
        <dbReference type="EMBL" id="MDQ0289370.1"/>
    </source>
</evidence>
<feature type="transmembrane region" description="Helical" evidence="1">
    <location>
        <begin position="583"/>
        <end position="605"/>
    </location>
</feature>
<keyword evidence="1" id="KW-0812">Transmembrane</keyword>
<reference evidence="2" key="1">
    <citation type="submission" date="2023-07" db="EMBL/GenBank/DDBJ databases">
        <title>Genomic Encyclopedia of Type Strains, Phase IV (KMG-IV): sequencing the most valuable type-strain genomes for metagenomic binning, comparative biology and taxonomic classification.</title>
        <authorList>
            <person name="Goeker M."/>
        </authorList>
    </citation>
    <scope>NUCLEOTIDE SEQUENCE</scope>
    <source>
        <strain evidence="2">DSM 24202</strain>
    </source>
</reference>
<organism evidence="2 3">
    <name type="scientific">Oligosphaera ethanolica</name>
    <dbReference type="NCBI Taxonomy" id="760260"/>
    <lineage>
        <taxon>Bacteria</taxon>
        <taxon>Pseudomonadati</taxon>
        <taxon>Lentisphaerota</taxon>
        <taxon>Oligosphaeria</taxon>
        <taxon>Oligosphaerales</taxon>
        <taxon>Oligosphaeraceae</taxon>
        <taxon>Oligosphaera</taxon>
    </lineage>
</organism>
<feature type="transmembrane region" description="Helical" evidence="1">
    <location>
        <begin position="490"/>
        <end position="513"/>
    </location>
</feature>
<dbReference type="Pfam" id="PF07556">
    <property type="entry name" value="DUF1538"/>
    <property type="match status" value="2"/>
</dbReference>
<name>A0AAE3VF82_9BACT</name>
<evidence type="ECO:0008006" key="4">
    <source>
        <dbReference type="Google" id="ProtNLM"/>
    </source>
</evidence>
<feature type="transmembrane region" description="Helical" evidence="1">
    <location>
        <begin position="238"/>
        <end position="261"/>
    </location>
</feature>
<sequence length="656" mass="69086">MVKNKISLPPSTVLRLIGDYLSSRLREQLKSVAFIVIYLVAFQMLVFGRAPAQALVIAGGIALVVVGLALFLEGLILGLMPLAQRVGIQLTSHGGLKIIIPIGFCIGAGATFAEPAVAALRAVGSTICAWDAPLLYFLLQQRPEWLISAIAIGVGIAAAIGLMRFYLGFSIKPIILGVMTLALPLTVLAAHSSNLAAVLGLAWDAGAVTTGPVTVPLMLALGIGISRSSGRSESAADSFGTVALASALPVLTVLLLGALLLSHVPQPCSEEEFFSPAMRPQAVALLGGDDALRAYAMRMGSASSRSQFAETDAVSKVNAGGAIDAGKPIVPAAGITPLGLLREEFGHAARAVLPLTVFLALILILLLRDRPRFLDEVLLGIAFCLLGMCLLGIGIRVGLSPLGNEVGARLPQVYRDTTVEKGQIVIKDFDPAILFPAVSRDGGSVKVFQLLDGQKVQALTFNPDWYNEAERVYTHHVRTSPLLHPELTRIGLLLILLFAFGMGYGSTIAEPALKALGRTVEDLTVGTVKSVAIIRAVSIGVGIGLIVGVIRILYNIPMTWMLLPPYLLLFPLTIASDDDFAGIAWDCGGVTTGAITVPLVLAMGLGLGEQLHIADGFGILAMASVYPILTVMLFGVAIRLRERTFARAAEGANDHE</sequence>
<feature type="transmembrane region" description="Helical" evidence="1">
    <location>
        <begin position="32"/>
        <end position="50"/>
    </location>
</feature>
<proteinExistence type="predicted"/>
<feature type="transmembrane region" description="Helical" evidence="1">
    <location>
        <begin position="145"/>
        <end position="167"/>
    </location>
</feature>
<comment type="caution">
    <text evidence="2">The sequence shown here is derived from an EMBL/GenBank/DDBJ whole genome shotgun (WGS) entry which is preliminary data.</text>
</comment>
<feature type="transmembrane region" description="Helical" evidence="1">
    <location>
        <begin position="56"/>
        <end position="82"/>
    </location>
</feature>
<feature type="transmembrane region" description="Helical" evidence="1">
    <location>
        <begin position="617"/>
        <end position="638"/>
    </location>
</feature>